<reference evidence="10 11" key="1">
    <citation type="submission" date="2018-08" db="EMBL/GenBank/DDBJ databases">
        <title>A genome reference for cultivated species of the human gut microbiota.</title>
        <authorList>
            <person name="Zou Y."/>
            <person name="Xue W."/>
            <person name="Luo G."/>
        </authorList>
    </citation>
    <scope>NUCLEOTIDE SEQUENCE [LARGE SCALE GENOMIC DNA]</scope>
    <source>
        <strain evidence="10 11">AF10-31</strain>
    </source>
</reference>
<evidence type="ECO:0000256" key="2">
    <source>
        <dbReference type="ARBA" id="ARBA00008114"/>
    </source>
</evidence>
<dbReference type="NCBIfam" id="TIGR01297">
    <property type="entry name" value="CDF"/>
    <property type="match status" value="1"/>
</dbReference>
<accession>A0A413CWW9</accession>
<feature type="transmembrane region" description="Helical" evidence="7">
    <location>
        <begin position="132"/>
        <end position="151"/>
    </location>
</feature>
<dbReference type="InterPro" id="IPR027469">
    <property type="entry name" value="Cation_efflux_TMD_sf"/>
</dbReference>
<evidence type="ECO:0000259" key="8">
    <source>
        <dbReference type="Pfam" id="PF01545"/>
    </source>
</evidence>
<keyword evidence="6 7" id="KW-0472">Membrane</keyword>
<feature type="transmembrane region" description="Helical" evidence="7">
    <location>
        <begin position="197"/>
        <end position="215"/>
    </location>
</feature>
<dbReference type="Proteomes" id="UP000284651">
    <property type="component" value="Unassembled WGS sequence"/>
</dbReference>
<dbReference type="GO" id="GO:0008324">
    <property type="term" value="F:monoatomic cation transmembrane transporter activity"/>
    <property type="evidence" value="ECO:0007669"/>
    <property type="project" value="InterPro"/>
</dbReference>
<dbReference type="Gene3D" id="1.20.1510.10">
    <property type="entry name" value="Cation efflux protein transmembrane domain"/>
    <property type="match status" value="1"/>
</dbReference>
<dbReference type="GO" id="GO:0016020">
    <property type="term" value="C:membrane"/>
    <property type="evidence" value="ECO:0007669"/>
    <property type="project" value="UniProtKB-SubCell"/>
</dbReference>
<evidence type="ECO:0000259" key="9">
    <source>
        <dbReference type="Pfam" id="PF16916"/>
    </source>
</evidence>
<dbReference type="Pfam" id="PF01545">
    <property type="entry name" value="Cation_efflux"/>
    <property type="match status" value="1"/>
</dbReference>
<evidence type="ECO:0000256" key="1">
    <source>
        <dbReference type="ARBA" id="ARBA00004141"/>
    </source>
</evidence>
<dbReference type="FunFam" id="1.20.1510.10:FF:000006">
    <property type="entry name" value="Divalent cation efflux transporter"/>
    <property type="match status" value="1"/>
</dbReference>
<dbReference type="Pfam" id="PF16916">
    <property type="entry name" value="ZT_dimer"/>
    <property type="match status" value="1"/>
</dbReference>
<dbReference type="PANTHER" id="PTHR43840">
    <property type="entry name" value="MITOCHONDRIAL METAL TRANSPORTER 1-RELATED"/>
    <property type="match status" value="1"/>
</dbReference>
<dbReference type="SUPFAM" id="SSF160240">
    <property type="entry name" value="Cation efflux protein cytoplasmic domain-like"/>
    <property type="match status" value="1"/>
</dbReference>
<sequence>MMNFLVRRFIKNYQDTKDANVRTNVGKLSGIVGIFSNLFLFVIKFMIGTIVHSVSIQADGVNNLTDAGSNIISILSFHLANKPADKDHPFGHERTETIASLFVGILILVLGFETAKESISKVIHPGSIDFRIASVIILLISIIVKFWMYAYNKKLSKTYDSSLLEATALDSISDVCGTTAVLVSTLLSPVLHFNLDGYMGIVVSGIILYGAYGLLRDMINSLIGEAPDPELVHNIVDRIMAHPAILGVHDMMLHNYGPNKIFASAHVEVDSSKDIFETHDHIDNIEREVKENMNIDLVLHMDPVKVNDPETELYRAKVVKAIHQIDPKWGFHDFRIVSGPTHVNLVFDLVIPFEEKYSQEEIEDMLLKHIQSDKKIYFVLTIDHPYA</sequence>
<evidence type="ECO:0000256" key="3">
    <source>
        <dbReference type="ARBA" id="ARBA00022448"/>
    </source>
</evidence>
<dbReference type="Gene3D" id="3.30.70.1350">
    <property type="entry name" value="Cation efflux protein, cytoplasmic domain"/>
    <property type="match status" value="1"/>
</dbReference>
<comment type="similarity">
    <text evidence="2">Belongs to the cation diffusion facilitator (CDF) transporter (TC 2.A.4) family.</text>
</comment>
<feature type="domain" description="Cation efflux protein transmembrane" evidence="8">
    <location>
        <begin position="31"/>
        <end position="223"/>
    </location>
</feature>
<dbReference type="PANTHER" id="PTHR43840:SF15">
    <property type="entry name" value="MITOCHONDRIAL METAL TRANSPORTER 1-RELATED"/>
    <property type="match status" value="1"/>
</dbReference>
<keyword evidence="4 7" id="KW-0812">Transmembrane</keyword>
<keyword evidence="5 7" id="KW-1133">Transmembrane helix</keyword>
<evidence type="ECO:0000256" key="4">
    <source>
        <dbReference type="ARBA" id="ARBA00022692"/>
    </source>
</evidence>
<protein>
    <submittedName>
        <fullName evidence="10">Cation transporter</fullName>
    </submittedName>
</protein>
<dbReference type="InterPro" id="IPR036837">
    <property type="entry name" value="Cation_efflux_CTD_sf"/>
</dbReference>
<dbReference type="InterPro" id="IPR002524">
    <property type="entry name" value="Cation_efflux"/>
</dbReference>
<dbReference type="InterPro" id="IPR027470">
    <property type="entry name" value="Cation_efflux_CTD"/>
</dbReference>
<dbReference type="SUPFAM" id="SSF161111">
    <property type="entry name" value="Cation efflux protein transmembrane domain-like"/>
    <property type="match status" value="1"/>
</dbReference>
<feature type="transmembrane region" description="Helical" evidence="7">
    <location>
        <begin position="28"/>
        <end position="47"/>
    </location>
</feature>
<gene>
    <name evidence="10" type="ORF">DWV56_03240</name>
</gene>
<organism evidence="10 11">
    <name type="scientific">Holdemanella biformis</name>
    <dbReference type="NCBI Taxonomy" id="1735"/>
    <lineage>
        <taxon>Bacteria</taxon>
        <taxon>Bacillati</taxon>
        <taxon>Bacillota</taxon>
        <taxon>Erysipelotrichia</taxon>
        <taxon>Erysipelotrichales</taxon>
        <taxon>Erysipelotrichaceae</taxon>
        <taxon>Holdemanella</taxon>
    </lineage>
</organism>
<evidence type="ECO:0000256" key="5">
    <source>
        <dbReference type="ARBA" id="ARBA00022989"/>
    </source>
</evidence>
<proteinExistence type="inferred from homology"/>
<dbReference type="InterPro" id="IPR050291">
    <property type="entry name" value="CDF_Transporter"/>
</dbReference>
<feature type="domain" description="Cation efflux protein cytoplasmic" evidence="9">
    <location>
        <begin position="227"/>
        <end position="303"/>
    </location>
</feature>
<evidence type="ECO:0000313" key="10">
    <source>
        <dbReference type="EMBL" id="RGW75955.1"/>
    </source>
</evidence>
<evidence type="ECO:0000313" key="11">
    <source>
        <dbReference type="Proteomes" id="UP000284651"/>
    </source>
</evidence>
<dbReference type="AlphaFoldDB" id="A0A413CWW9"/>
<evidence type="ECO:0000256" key="6">
    <source>
        <dbReference type="ARBA" id="ARBA00023136"/>
    </source>
</evidence>
<dbReference type="InterPro" id="IPR058533">
    <property type="entry name" value="Cation_efflux_TM"/>
</dbReference>
<dbReference type="EMBL" id="QSAT01000007">
    <property type="protein sequence ID" value="RGW75955.1"/>
    <property type="molecule type" value="Genomic_DNA"/>
</dbReference>
<name>A0A413CWW9_9FIRM</name>
<feature type="transmembrane region" description="Helical" evidence="7">
    <location>
        <begin position="95"/>
        <end position="112"/>
    </location>
</feature>
<comment type="subcellular location">
    <subcellularLocation>
        <location evidence="1">Membrane</location>
        <topology evidence="1">Multi-pass membrane protein</topology>
    </subcellularLocation>
</comment>
<keyword evidence="3" id="KW-0813">Transport</keyword>
<comment type="caution">
    <text evidence="10">The sequence shown here is derived from an EMBL/GenBank/DDBJ whole genome shotgun (WGS) entry which is preliminary data.</text>
</comment>
<evidence type="ECO:0000256" key="7">
    <source>
        <dbReference type="SAM" id="Phobius"/>
    </source>
</evidence>